<evidence type="ECO:0000256" key="4">
    <source>
        <dbReference type="SAM" id="MobiDB-lite"/>
    </source>
</evidence>
<evidence type="ECO:0000256" key="1">
    <source>
        <dbReference type="ARBA" id="ARBA00005234"/>
    </source>
</evidence>
<dbReference type="InterPro" id="IPR003653">
    <property type="entry name" value="Peptidase_C48_C"/>
</dbReference>
<name>A0A9D5AG70_PEA</name>
<evidence type="ECO:0000256" key="3">
    <source>
        <dbReference type="ARBA" id="ARBA00022801"/>
    </source>
</evidence>
<comment type="similarity">
    <text evidence="1">Belongs to the peptidase C48 family.</text>
</comment>
<evidence type="ECO:0000259" key="5">
    <source>
        <dbReference type="PROSITE" id="PS50600"/>
    </source>
</evidence>
<keyword evidence="7" id="KW-1185">Reference proteome</keyword>
<dbReference type="Gene3D" id="3.40.395.10">
    <property type="entry name" value="Adenoviral Proteinase, Chain A"/>
    <property type="match status" value="1"/>
</dbReference>
<feature type="non-terminal residue" evidence="6">
    <location>
        <position position="1"/>
    </location>
</feature>
<feature type="compositionally biased region" description="Basic and acidic residues" evidence="4">
    <location>
        <begin position="1"/>
        <end position="21"/>
    </location>
</feature>
<dbReference type="PROSITE" id="PS50600">
    <property type="entry name" value="ULP_PROTEASE"/>
    <property type="match status" value="1"/>
</dbReference>
<keyword evidence="3" id="KW-0378">Hydrolase</keyword>
<dbReference type="InterPro" id="IPR038765">
    <property type="entry name" value="Papain-like_cys_pep_sf"/>
</dbReference>
<comment type="caution">
    <text evidence="6">The sequence shown here is derived from an EMBL/GenBank/DDBJ whole genome shotgun (WGS) entry which is preliminary data.</text>
</comment>
<feature type="region of interest" description="Disordered" evidence="4">
    <location>
        <begin position="1"/>
        <end position="26"/>
    </location>
</feature>
<keyword evidence="2" id="KW-0645">Protease</keyword>
<evidence type="ECO:0000313" key="7">
    <source>
        <dbReference type="Proteomes" id="UP001058974"/>
    </source>
</evidence>
<accession>A0A9D5AG70</accession>
<evidence type="ECO:0000256" key="2">
    <source>
        <dbReference type="ARBA" id="ARBA00022670"/>
    </source>
</evidence>
<organism evidence="6 7">
    <name type="scientific">Pisum sativum</name>
    <name type="common">Garden pea</name>
    <name type="synonym">Lathyrus oleraceus</name>
    <dbReference type="NCBI Taxonomy" id="3888"/>
    <lineage>
        <taxon>Eukaryota</taxon>
        <taxon>Viridiplantae</taxon>
        <taxon>Streptophyta</taxon>
        <taxon>Embryophyta</taxon>
        <taxon>Tracheophyta</taxon>
        <taxon>Spermatophyta</taxon>
        <taxon>Magnoliopsida</taxon>
        <taxon>eudicotyledons</taxon>
        <taxon>Gunneridae</taxon>
        <taxon>Pentapetalae</taxon>
        <taxon>rosids</taxon>
        <taxon>fabids</taxon>
        <taxon>Fabales</taxon>
        <taxon>Fabaceae</taxon>
        <taxon>Papilionoideae</taxon>
        <taxon>50 kb inversion clade</taxon>
        <taxon>NPAAA clade</taxon>
        <taxon>Hologalegina</taxon>
        <taxon>IRL clade</taxon>
        <taxon>Fabeae</taxon>
        <taxon>Lathyrus</taxon>
    </lineage>
</organism>
<protein>
    <recommendedName>
        <fullName evidence="5">Ubiquitin-like protease family profile domain-containing protein</fullName>
    </recommendedName>
</protein>
<reference evidence="6 7" key="1">
    <citation type="journal article" date="2022" name="Nat. Genet.">
        <title>Improved pea reference genome and pan-genome highlight genomic features and evolutionary characteristics.</title>
        <authorList>
            <person name="Yang T."/>
            <person name="Liu R."/>
            <person name="Luo Y."/>
            <person name="Hu S."/>
            <person name="Wang D."/>
            <person name="Wang C."/>
            <person name="Pandey M.K."/>
            <person name="Ge S."/>
            <person name="Xu Q."/>
            <person name="Li N."/>
            <person name="Li G."/>
            <person name="Huang Y."/>
            <person name="Saxena R.K."/>
            <person name="Ji Y."/>
            <person name="Li M."/>
            <person name="Yan X."/>
            <person name="He Y."/>
            <person name="Liu Y."/>
            <person name="Wang X."/>
            <person name="Xiang C."/>
            <person name="Varshney R.K."/>
            <person name="Ding H."/>
            <person name="Gao S."/>
            <person name="Zong X."/>
        </authorList>
    </citation>
    <scope>NUCLEOTIDE SEQUENCE [LARGE SCALE GENOMIC DNA]</scope>
    <source>
        <strain evidence="6 7">cv. Zhongwan 6</strain>
    </source>
</reference>
<feature type="domain" description="Ubiquitin-like protease family profile" evidence="5">
    <location>
        <begin position="68"/>
        <end position="226"/>
    </location>
</feature>
<dbReference type="Proteomes" id="UP001058974">
    <property type="component" value="Chromosome 5"/>
</dbReference>
<dbReference type="SUPFAM" id="SSF54001">
    <property type="entry name" value="Cysteine proteinases"/>
    <property type="match status" value="1"/>
</dbReference>
<dbReference type="AlphaFoldDB" id="A0A9D5AG70"/>
<sequence>KLKSDGKDIPTKDIPTKDIPTKDIPTTAGTKSQIMMRLEKMVEESDIMDGSIRSIDFDEGVFGKAHFEIIGKEDMQQLFEHDELGIAIIHTYIWYMYDKLMRGTELCNRFNFIVVSRVNATLISKNPTSVKNDLVERFMAAGDNTTRSLFFLPFNSGNGGHWVLVAMDLSRLIVYYLDSLSGDWSKYPGLKKTVDTAILKFRSKKNYRIRKDITWVRVQCPQQNNS</sequence>
<dbReference type="Gramene" id="Psat05G0307800-T1">
    <property type="protein sequence ID" value="KAI5406599.1"/>
    <property type="gene ID" value="KIW84_053078"/>
</dbReference>
<proteinExistence type="inferred from homology"/>
<feature type="non-terminal residue" evidence="6">
    <location>
        <position position="226"/>
    </location>
</feature>
<gene>
    <name evidence="6" type="ORF">KIW84_053078</name>
</gene>
<dbReference type="GO" id="GO:0006508">
    <property type="term" value="P:proteolysis"/>
    <property type="evidence" value="ECO:0007669"/>
    <property type="project" value="UniProtKB-KW"/>
</dbReference>
<evidence type="ECO:0000313" key="6">
    <source>
        <dbReference type="EMBL" id="KAI5406599.1"/>
    </source>
</evidence>
<dbReference type="GO" id="GO:0008234">
    <property type="term" value="F:cysteine-type peptidase activity"/>
    <property type="evidence" value="ECO:0007669"/>
    <property type="project" value="InterPro"/>
</dbReference>
<dbReference type="Pfam" id="PF02902">
    <property type="entry name" value="Peptidase_C48"/>
    <property type="match status" value="1"/>
</dbReference>
<dbReference type="EMBL" id="JAMSHJ010000005">
    <property type="protein sequence ID" value="KAI5406599.1"/>
    <property type="molecule type" value="Genomic_DNA"/>
</dbReference>